<dbReference type="AlphaFoldDB" id="A0AA46I6B5"/>
<keyword evidence="3" id="KW-1185">Reference proteome</keyword>
<sequence>MRKIYFLLGLGFGFILGGIIFHYSKPKKINIPIQSHIKSENNKNIINEIENISNIPISTTSSALTTEDSIKSNLDTPFEFDIPDNFYQIQIISSNSIDIPKKVQKNLATIIDTQIYKIGNFYRLFSKKQYSIKLASDLAKEIKSNYKYNPVIWKNNYKVIFLKSKDKNEVYNINNKINTIIDTQIIQHNKNFLLVSKYLIAENLAKDLQKDIKKRYNLDIILKKLGD</sequence>
<comment type="caution">
    <text evidence="2">The sequence shown here is derived from an EMBL/GenBank/DDBJ whole genome shotgun (WGS) entry which is preliminary data.</text>
</comment>
<evidence type="ECO:0000256" key="1">
    <source>
        <dbReference type="SAM" id="Phobius"/>
    </source>
</evidence>
<reference evidence="2 3" key="1">
    <citation type="submission" date="2019-03" db="EMBL/GenBank/DDBJ databases">
        <title>Genomic Encyclopedia of Type Strains, Phase IV (KMG-IV): sequencing the most valuable type-strain genomes for metagenomic binning, comparative biology and taxonomic classification.</title>
        <authorList>
            <person name="Goeker M."/>
        </authorList>
    </citation>
    <scope>NUCLEOTIDE SEQUENCE [LARGE SCALE GENOMIC DNA]</scope>
    <source>
        <strain evidence="2 3">DSM 100055</strain>
    </source>
</reference>
<organism evidence="2 3">
    <name type="scientific">Hypnocyclicus thermotrophus</name>
    <dbReference type="NCBI Taxonomy" id="1627895"/>
    <lineage>
        <taxon>Bacteria</taxon>
        <taxon>Fusobacteriati</taxon>
        <taxon>Fusobacteriota</taxon>
        <taxon>Fusobacteriia</taxon>
        <taxon>Fusobacteriales</taxon>
        <taxon>Fusobacteriaceae</taxon>
        <taxon>Hypnocyclicus</taxon>
    </lineage>
</organism>
<dbReference type="RefSeq" id="WP_134112739.1">
    <property type="nucleotide sequence ID" value="NZ_SOBG01000003.1"/>
</dbReference>
<gene>
    <name evidence="2" type="ORF">EV215_0848</name>
</gene>
<accession>A0AA46I6B5</accession>
<dbReference type="Proteomes" id="UP000294678">
    <property type="component" value="Unassembled WGS sequence"/>
</dbReference>
<keyword evidence="1" id="KW-0472">Membrane</keyword>
<keyword evidence="1" id="KW-0812">Transmembrane</keyword>
<protein>
    <recommendedName>
        <fullName evidence="4">SPOR domain-containing protein</fullName>
    </recommendedName>
</protein>
<proteinExistence type="predicted"/>
<keyword evidence="1" id="KW-1133">Transmembrane helix</keyword>
<evidence type="ECO:0000313" key="3">
    <source>
        <dbReference type="Proteomes" id="UP000294678"/>
    </source>
</evidence>
<evidence type="ECO:0000313" key="2">
    <source>
        <dbReference type="EMBL" id="TDT71472.1"/>
    </source>
</evidence>
<evidence type="ECO:0008006" key="4">
    <source>
        <dbReference type="Google" id="ProtNLM"/>
    </source>
</evidence>
<feature type="transmembrane region" description="Helical" evidence="1">
    <location>
        <begin position="6"/>
        <end position="24"/>
    </location>
</feature>
<dbReference type="EMBL" id="SOBG01000003">
    <property type="protein sequence ID" value="TDT71472.1"/>
    <property type="molecule type" value="Genomic_DNA"/>
</dbReference>
<name>A0AA46I6B5_9FUSO</name>